<dbReference type="InterPro" id="IPR011025">
    <property type="entry name" value="GproteinA_insert"/>
</dbReference>
<evidence type="ECO:0000256" key="5">
    <source>
        <dbReference type="ARBA" id="ARBA00022833"/>
    </source>
</evidence>
<evidence type="ECO:0000256" key="9">
    <source>
        <dbReference type="ARBA" id="ARBA00023242"/>
    </source>
</evidence>
<evidence type="ECO:0000256" key="12">
    <source>
        <dbReference type="PIRSR" id="PIRSR601019-2"/>
    </source>
</evidence>
<dbReference type="Gene3D" id="1.10.400.10">
    <property type="entry name" value="GI Alpha 1, domain 2-like"/>
    <property type="match status" value="1"/>
</dbReference>
<comment type="subcellular location">
    <subcellularLocation>
        <location evidence="1">Nucleus</location>
    </subcellularLocation>
</comment>
<dbReference type="Gene3D" id="3.40.50.300">
    <property type="entry name" value="P-loop containing nucleotide triphosphate hydrolases"/>
    <property type="match status" value="1"/>
</dbReference>
<feature type="region of interest" description="Disordered" evidence="13">
    <location>
        <begin position="823"/>
        <end position="842"/>
    </location>
</feature>
<dbReference type="SUPFAM" id="SSF57903">
    <property type="entry name" value="FYVE/PHD zinc finger"/>
    <property type="match status" value="1"/>
</dbReference>
<dbReference type="Pfam" id="PF00503">
    <property type="entry name" value="G-alpha"/>
    <property type="match status" value="1"/>
</dbReference>
<keyword evidence="2 12" id="KW-0479">Metal-binding</keyword>
<organism evidence="14 15">
    <name type="scientific">Abrus precatorius</name>
    <name type="common">Indian licorice</name>
    <name type="synonym">Glycine abrus</name>
    <dbReference type="NCBI Taxonomy" id="3816"/>
    <lineage>
        <taxon>Eukaryota</taxon>
        <taxon>Viridiplantae</taxon>
        <taxon>Streptophyta</taxon>
        <taxon>Embryophyta</taxon>
        <taxon>Tracheophyta</taxon>
        <taxon>Spermatophyta</taxon>
        <taxon>Magnoliopsida</taxon>
        <taxon>eudicotyledons</taxon>
        <taxon>Gunneridae</taxon>
        <taxon>Pentapetalae</taxon>
        <taxon>rosids</taxon>
        <taxon>fabids</taxon>
        <taxon>Fabales</taxon>
        <taxon>Fabaceae</taxon>
        <taxon>Papilionoideae</taxon>
        <taxon>50 kb inversion clade</taxon>
        <taxon>NPAAA clade</taxon>
        <taxon>indigoferoid/millettioid clade</taxon>
        <taxon>Abreae</taxon>
        <taxon>Abrus</taxon>
    </lineage>
</organism>
<evidence type="ECO:0000256" key="3">
    <source>
        <dbReference type="ARBA" id="ARBA00022741"/>
    </source>
</evidence>
<evidence type="ECO:0000256" key="7">
    <source>
        <dbReference type="ARBA" id="ARBA00023134"/>
    </source>
</evidence>
<keyword evidence="14" id="KW-1185">Reference proteome</keyword>
<dbReference type="PANTHER" id="PTHR36486:SF4">
    <property type="entry name" value="PH DOMAIN-CONTAINING PROTEIN"/>
    <property type="match status" value="1"/>
</dbReference>
<evidence type="ECO:0000256" key="6">
    <source>
        <dbReference type="ARBA" id="ARBA00022837"/>
    </source>
</evidence>
<keyword evidence="3 11" id="KW-0547">Nucleotide-binding</keyword>
<feature type="binding site" evidence="11">
    <location>
        <begin position="599"/>
        <end position="605"/>
    </location>
    <ligand>
        <name>GTP</name>
        <dbReference type="ChEBI" id="CHEBI:37565"/>
    </ligand>
</feature>
<dbReference type="InterPro" id="IPR011011">
    <property type="entry name" value="Znf_FYVE_PHD"/>
</dbReference>
<protein>
    <submittedName>
        <fullName evidence="15">Extra-large guanine nucleotide-binding protein 1-like</fullName>
    </submittedName>
</protein>
<feature type="compositionally biased region" description="Basic and acidic residues" evidence="13">
    <location>
        <begin position="832"/>
        <end position="842"/>
    </location>
</feature>
<dbReference type="GO" id="GO:0031683">
    <property type="term" value="F:G-protein beta/gamma-subunit complex binding"/>
    <property type="evidence" value="ECO:0007669"/>
    <property type="project" value="InterPro"/>
</dbReference>
<evidence type="ECO:0000256" key="2">
    <source>
        <dbReference type="ARBA" id="ARBA00022723"/>
    </source>
</evidence>
<dbReference type="PRINTS" id="PR00318">
    <property type="entry name" value="GPROTEINA"/>
</dbReference>
<dbReference type="GO" id="GO:0007186">
    <property type="term" value="P:G protein-coupled receptor signaling pathway"/>
    <property type="evidence" value="ECO:0007669"/>
    <property type="project" value="InterPro"/>
</dbReference>
<reference evidence="15" key="2">
    <citation type="submission" date="2025-08" db="UniProtKB">
        <authorList>
            <consortium name="RefSeq"/>
        </authorList>
    </citation>
    <scope>IDENTIFICATION</scope>
    <source>
        <tissue evidence="15">Young leaves</tissue>
    </source>
</reference>
<keyword evidence="7 11" id="KW-0342">GTP-binding</keyword>
<keyword evidence="8" id="KW-0807">Transducer</keyword>
<name>A0A8B8LK73_ABRPR</name>
<dbReference type="SUPFAM" id="SSF52540">
    <property type="entry name" value="P-loop containing nucleoside triphosphate hydrolases"/>
    <property type="match status" value="1"/>
</dbReference>
<dbReference type="SUPFAM" id="SSF47895">
    <property type="entry name" value="Transducin (alpha subunit), insertion domain"/>
    <property type="match status" value="1"/>
</dbReference>
<keyword evidence="5" id="KW-0862">Zinc</keyword>
<dbReference type="GO" id="GO:0005634">
    <property type="term" value="C:nucleus"/>
    <property type="evidence" value="ECO:0007669"/>
    <property type="project" value="UniProtKB-SubCell"/>
</dbReference>
<accession>A0A8B8LK73</accession>
<comment type="similarity">
    <text evidence="10">Belongs to the G-alpha family. XLG subfamily.</text>
</comment>
<evidence type="ECO:0000256" key="10">
    <source>
        <dbReference type="ARBA" id="ARBA00060880"/>
    </source>
</evidence>
<proteinExistence type="inferred from homology"/>
<dbReference type="InterPro" id="IPR001019">
    <property type="entry name" value="Gprotein_alpha_su"/>
</dbReference>
<evidence type="ECO:0000256" key="1">
    <source>
        <dbReference type="ARBA" id="ARBA00004123"/>
    </source>
</evidence>
<dbReference type="SMART" id="SM00275">
    <property type="entry name" value="G_alpha"/>
    <property type="match status" value="1"/>
</dbReference>
<dbReference type="AlphaFoldDB" id="A0A8B8LK73"/>
<evidence type="ECO:0000256" key="4">
    <source>
        <dbReference type="ARBA" id="ARBA00022771"/>
    </source>
</evidence>
<evidence type="ECO:0000256" key="11">
    <source>
        <dbReference type="PIRSR" id="PIRSR601019-1"/>
    </source>
</evidence>
<sequence length="842" mass="95571">MASLLKKLRPGVPSVHDDGGDYSFEYSFAEEYKGPPVSYSIPEALPFSLHQIPVAPLAPSPPHHFSVPVIQPFRKTNVESVSTASSSYASHDEIVSCEEEDHDDEPFSPRHVKRPSVVTFRDPKSNEIVHEVEFVDVDVDSLGGERSTSKSSSSSTLVRPRAVRNGKKGSCYRCLKGNRFTEREVCIVCSAKYCRNCVLRAMGSMPQGRKCVTCIGYRIDESKRGKLGKFSRMLKRLLSELEVKQIMKDEMFCEANQIPAEHVRVNGEPLDWDQLMLLLTCSNPPKGLKPGFFWYDKASGFWGKEGQRPCQIISPQLEIGGHLQRNASGGKTNVTINGRAITKEELLILKWAGVPCEGTIDFWVTSDGSYMEEGQRNVKGRIWDKSLVKLASILLSLPVPSSTDIAAGEGQNRVNHYNLQHKTLHKFLLVGSVKSGTCTIFKQAKLLYNVPFSENERQNIKLVIQSNLYKYLGILLEAREIFEESLCQNKNRYHVDESTSSAITEEIMDPTIYSIGPRLKAFSEWLLKYMVSGNLDAIFPAATREYAPLVEELWRDSAIQATYNRRNEIRLLPKSASYFLERAVEISRIDYEPLDMDILYAEGLTLSNGLTSMEFSYPVSGQEDSLDPEYQHDPSLRYQLIRVHPKSLGMKCKWLDMFEDTDVVLFSVALTDYDEYTIDNNGVATNKILVAKHLFENIITHRIFNNKKFLLILTKFDLLEKKIERVPLTKCEWFSDFHPVISHNHKKASIGKHSNHPPLAQRAFQYIAMKFKRLFNSFTGQKLFVSMVSGLEPGSVDEALRYAREVMAWEKWDPFLRNEKSEITSTTIEASSDEKYTHSPPS</sequence>
<dbReference type="FunFam" id="3.40.50.300:FF:000692">
    <property type="entry name" value="Guanine nucleotide-binding protein subunit alpha"/>
    <property type="match status" value="1"/>
</dbReference>
<keyword evidence="6" id="KW-0106">Calcium</keyword>
<gene>
    <name evidence="15" type="primary">LOC113865809</name>
</gene>
<dbReference type="FunFam" id="1.10.400.10:FF:000005">
    <property type="entry name" value="Extra-large guanine nucleotide-binding protein 3"/>
    <property type="match status" value="1"/>
</dbReference>
<dbReference type="GO" id="GO:0003924">
    <property type="term" value="F:GTPase activity"/>
    <property type="evidence" value="ECO:0007669"/>
    <property type="project" value="InterPro"/>
</dbReference>
<dbReference type="GO" id="GO:0008270">
    <property type="term" value="F:zinc ion binding"/>
    <property type="evidence" value="ECO:0007669"/>
    <property type="project" value="UniProtKB-KW"/>
</dbReference>
<dbReference type="GeneID" id="113865809"/>
<dbReference type="KEGG" id="aprc:113865809"/>
<dbReference type="RefSeq" id="XP_027356377.1">
    <property type="nucleotide sequence ID" value="XM_027500576.1"/>
</dbReference>
<dbReference type="OrthoDB" id="5817230at2759"/>
<dbReference type="InterPro" id="IPR027417">
    <property type="entry name" value="P-loop_NTPase"/>
</dbReference>
<keyword evidence="4" id="KW-0863">Zinc-finger</keyword>
<dbReference type="GO" id="GO:0005525">
    <property type="term" value="F:GTP binding"/>
    <property type="evidence" value="ECO:0007669"/>
    <property type="project" value="UniProtKB-KW"/>
</dbReference>
<dbReference type="PANTHER" id="PTHR36486">
    <property type="entry name" value="OS01G0977800 PROTEIN"/>
    <property type="match status" value="1"/>
</dbReference>
<keyword evidence="12" id="KW-0460">Magnesium</keyword>
<evidence type="ECO:0000313" key="14">
    <source>
        <dbReference type="Proteomes" id="UP000694853"/>
    </source>
</evidence>
<dbReference type="Proteomes" id="UP000694853">
    <property type="component" value="Unplaced"/>
</dbReference>
<keyword evidence="9" id="KW-0539">Nucleus</keyword>
<reference evidence="14" key="1">
    <citation type="journal article" date="2019" name="Toxins">
        <title>Detection of Abrin-Like and Prepropulchellin-Like Toxin Genes and Transcripts Using Whole Genome Sequencing and Full-Length Transcript Sequencing of Abrus precatorius.</title>
        <authorList>
            <person name="Hovde B.T."/>
            <person name="Daligault H.E."/>
            <person name="Hanschen E.R."/>
            <person name="Kunde Y.A."/>
            <person name="Johnson M.B."/>
            <person name="Starkenburg S.R."/>
            <person name="Johnson S.L."/>
        </authorList>
    </citation>
    <scope>NUCLEOTIDE SEQUENCE [LARGE SCALE GENOMIC DNA]</scope>
</reference>
<evidence type="ECO:0000313" key="15">
    <source>
        <dbReference type="RefSeq" id="XP_027356377.1"/>
    </source>
</evidence>
<evidence type="ECO:0000256" key="8">
    <source>
        <dbReference type="ARBA" id="ARBA00023224"/>
    </source>
</evidence>
<evidence type="ECO:0000256" key="13">
    <source>
        <dbReference type="SAM" id="MobiDB-lite"/>
    </source>
</evidence>
<feature type="binding site" evidence="12">
    <location>
        <position position="605"/>
    </location>
    <ligand>
        <name>Mg(2+)</name>
        <dbReference type="ChEBI" id="CHEBI:18420"/>
    </ligand>
</feature>
<dbReference type="InterPro" id="IPR053057">
    <property type="entry name" value="XLG_GTP-binding"/>
</dbReference>
<dbReference type="PROSITE" id="PS51882">
    <property type="entry name" value="G_ALPHA"/>
    <property type="match status" value="1"/>
</dbReference>